<accession>A0A8T0YAC4</accession>
<sequence length="192" mass="22122">MNKAENKNKWKEFVNKLEEHASRRDMIVFHDETNFNMYLSRNEGYSRVGERATVALTPSQGMPASSPISSRLHWGRRTTETLATEMLAADGIVSANKLVVLRLAPYSPMLDPIEGCWNVLKAKMCRFMAERKEEFLVRGEYETFCAHRRALMEEDVEFAKSAITRRLVWRMERHCLKASFAAGRGEDMELGK</sequence>
<proteinExistence type="predicted"/>
<dbReference type="GO" id="GO:0003676">
    <property type="term" value="F:nucleic acid binding"/>
    <property type="evidence" value="ECO:0007669"/>
    <property type="project" value="InterPro"/>
</dbReference>
<protein>
    <recommendedName>
        <fullName evidence="3">Tc1-like transposase DDE domain-containing protein</fullName>
    </recommendedName>
</protein>
<gene>
    <name evidence="1" type="ORF">PC113_g17886</name>
</gene>
<evidence type="ECO:0000313" key="2">
    <source>
        <dbReference type="Proteomes" id="UP000735874"/>
    </source>
</evidence>
<dbReference type="EMBL" id="RCMG01000801">
    <property type="protein sequence ID" value="KAG2846877.1"/>
    <property type="molecule type" value="Genomic_DNA"/>
</dbReference>
<reference evidence="1" key="1">
    <citation type="submission" date="2018-10" db="EMBL/GenBank/DDBJ databases">
        <title>Effector identification in a new, highly contiguous assembly of the strawberry crown rot pathogen Phytophthora cactorum.</title>
        <authorList>
            <person name="Armitage A.D."/>
            <person name="Nellist C.F."/>
            <person name="Bates H."/>
            <person name="Vickerstaff R.J."/>
            <person name="Harrison R.J."/>
        </authorList>
    </citation>
    <scope>NUCLEOTIDE SEQUENCE</scope>
    <source>
        <strain evidence="1">15-7</strain>
    </source>
</reference>
<dbReference type="AlphaFoldDB" id="A0A8T0YAC4"/>
<name>A0A8T0YAC4_9STRA</name>
<dbReference type="Gene3D" id="3.30.420.10">
    <property type="entry name" value="Ribonuclease H-like superfamily/Ribonuclease H"/>
    <property type="match status" value="1"/>
</dbReference>
<dbReference type="InterPro" id="IPR036397">
    <property type="entry name" value="RNaseH_sf"/>
</dbReference>
<dbReference type="VEuPathDB" id="FungiDB:PC110_g23816"/>
<evidence type="ECO:0008006" key="3">
    <source>
        <dbReference type="Google" id="ProtNLM"/>
    </source>
</evidence>
<organism evidence="1 2">
    <name type="scientific">Phytophthora cactorum</name>
    <dbReference type="NCBI Taxonomy" id="29920"/>
    <lineage>
        <taxon>Eukaryota</taxon>
        <taxon>Sar</taxon>
        <taxon>Stramenopiles</taxon>
        <taxon>Oomycota</taxon>
        <taxon>Peronosporomycetes</taxon>
        <taxon>Peronosporales</taxon>
        <taxon>Peronosporaceae</taxon>
        <taxon>Phytophthora</taxon>
    </lineage>
</organism>
<dbReference type="Proteomes" id="UP000735874">
    <property type="component" value="Unassembled WGS sequence"/>
</dbReference>
<comment type="caution">
    <text evidence="1">The sequence shown here is derived from an EMBL/GenBank/DDBJ whole genome shotgun (WGS) entry which is preliminary data.</text>
</comment>
<evidence type="ECO:0000313" key="1">
    <source>
        <dbReference type="EMBL" id="KAG2846877.1"/>
    </source>
</evidence>